<dbReference type="Proteomes" id="UP000505355">
    <property type="component" value="Chromosome"/>
</dbReference>
<evidence type="ECO:0000313" key="1">
    <source>
        <dbReference type="EMBL" id="QKJ29296.1"/>
    </source>
</evidence>
<dbReference type="Pfam" id="PF16248">
    <property type="entry name" value="DUF4905"/>
    <property type="match status" value="1"/>
</dbReference>
<protein>
    <submittedName>
        <fullName evidence="1">DUF4905 domain-containing protein</fullName>
    </submittedName>
</protein>
<dbReference type="KEGG" id="mmab:HQ865_05845"/>
<name>A0A7D4UER7_9SPHI</name>
<organism evidence="1 2">
    <name type="scientific">Mucilaginibacter mali</name>
    <dbReference type="NCBI Taxonomy" id="2740462"/>
    <lineage>
        <taxon>Bacteria</taxon>
        <taxon>Pseudomonadati</taxon>
        <taxon>Bacteroidota</taxon>
        <taxon>Sphingobacteriia</taxon>
        <taxon>Sphingobacteriales</taxon>
        <taxon>Sphingobacteriaceae</taxon>
        <taxon>Mucilaginibacter</taxon>
    </lineage>
</organism>
<accession>A0A7D4UER7</accession>
<keyword evidence="2" id="KW-1185">Reference proteome</keyword>
<dbReference type="RefSeq" id="WP_173413990.1">
    <property type="nucleotide sequence ID" value="NZ_CP054139.1"/>
</dbReference>
<sequence>MILTPHISHQTAGIVWRMEIDPLTDTLFAEVRNEGEKQVGFTSVSLSSGKVNFSGLTTGERWLTGMEAAYNGVLLLHHYASPGSPTHKAIIAIDAQTGQALWSNYNLTFDHLSTAGPVVFDTRIQPRKLFTIDITTGATLGSYQPSVSQDVANDIVLPDMLSADSMESALPEKPYGNIVHQLWYNWYRIVSLHALKNNTLSQALYIFKGGQQVFTDLLHTGIQKLQPEAFVLHKHYLIYLKNKGELMVINLGN</sequence>
<dbReference type="EMBL" id="CP054139">
    <property type="protein sequence ID" value="QKJ29296.1"/>
    <property type="molecule type" value="Genomic_DNA"/>
</dbReference>
<gene>
    <name evidence="1" type="ORF">HQ865_05845</name>
</gene>
<dbReference type="AlphaFoldDB" id="A0A7D4UER7"/>
<proteinExistence type="predicted"/>
<dbReference type="InterPro" id="IPR032595">
    <property type="entry name" value="DUF4905"/>
</dbReference>
<reference evidence="1 2" key="1">
    <citation type="submission" date="2020-05" db="EMBL/GenBank/DDBJ databases">
        <title>Mucilaginibacter mali sp. nov.</title>
        <authorList>
            <person name="Kim H.S."/>
            <person name="Lee K.C."/>
            <person name="Suh M.K."/>
            <person name="Kim J.-S."/>
            <person name="Han K.-I."/>
            <person name="Eom M.K."/>
            <person name="Shin Y.K."/>
            <person name="Lee J.-S."/>
        </authorList>
    </citation>
    <scope>NUCLEOTIDE SEQUENCE [LARGE SCALE GENOMIC DNA]</scope>
    <source>
        <strain evidence="1 2">G2-14</strain>
    </source>
</reference>
<evidence type="ECO:0000313" key="2">
    <source>
        <dbReference type="Proteomes" id="UP000505355"/>
    </source>
</evidence>